<evidence type="ECO:0000259" key="3">
    <source>
        <dbReference type="Pfam" id="PF05368"/>
    </source>
</evidence>
<comment type="similarity">
    <text evidence="1">Belongs to the NmrA-type oxidoreductase family.</text>
</comment>
<gene>
    <name evidence="4" type="ORF">SLS58_008146</name>
</gene>
<protein>
    <recommendedName>
        <fullName evidence="3">NmrA-like domain-containing protein</fullName>
    </recommendedName>
</protein>
<dbReference type="EMBL" id="JAKEKT020000067">
    <property type="protein sequence ID" value="KAL1639178.1"/>
    <property type="molecule type" value="Genomic_DNA"/>
</dbReference>
<dbReference type="InterPro" id="IPR051164">
    <property type="entry name" value="NmrA-like_oxidored"/>
</dbReference>
<dbReference type="Gene3D" id="3.90.25.10">
    <property type="entry name" value="UDP-galactose 4-epimerase, domain 1"/>
    <property type="match status" value="1"/>
</dbReference>
<keyword evidence="2" id="KW-0521">NADP</keyword>
<evidence type="ECO:0000313" key="4">
    <source>
        <dbReference type="EMBL" id="KAL1639178.1"/>
    </source>
</evidence>
<feature type="domain" description="NmrA-like" evidence="3">
    <location>
        <begin position="1"/>
        <end position="313"/>
    </location>
</feature>
<dbReference type="Gene3D" id="3.40.50.720">
    <property type="entry name" value="NAD(P)-binding Rossmann-like Domain"/>
    <property type="match status" value="1"/>
</dbReference>
<dbReference type="CDD" id="cd05251">
    <property type="entry name" value="NmrA_like_SDR_a"/>
    <property type="match status" value="1"/>
</dbReference>
<evidence type="ECO:0000256" key="1">
    <source>
        <dbReference type="ARBA" id="ARBA00006328"/>
    </source>
</evidence>
<sequence length="321" mass="34386">MSKLITVFGATGNQGGSVIQAILADPALSNEFKIRGITRDASKPAAQALQAKGIEMVSPDNENDVHQASMSDPSTLSAAVQGSHTVFLVTTPAWGAGTPDAELADGKNVADACKDAGVQHLVFSSLLHVTKETGGRLEHVPHFDHKAEVEAYIRASGVPATFVLPGYFMSNYVALGMLRKGEDGVFTLAYPVGADARFPLIEIGEDMGKYVVASIKQRTKVLGAQVLAAADYYTPTRILKEFEEVTGQKTRFVQVDPQAYKAALPMPEAIAQELLENHLFIGEPGYFAGKDLKGSLDLLAEVGLKPTSFKEYLEKNKSAFA</sequence>
<name>A0ABR3TI52_9PEZI</name>
<reference evidence="4 5" key="1">
    <citation type="journal article" date="2023" name="Plant Dis.">
        <title>First Report of Diplodia intermedia Causing Canker and Dieback Diseases on Apple Trees in Canada.</title>
        <authorList>
            <person name="Ellouze W."/>
            <person name="Ilyukhin E."/>
            <person name="Sulman M."/>
            <person name="Ali S."/>
        </authorList>
    </citation>
    <scope>NUCLEOTIDE SEQUENCE [LARGE SCALE GENOMIC DNA]</scope>
    <source>
        <strain evidence="4 5">M45-28</strain>
    </source>
</reference>
<dbReference type="PANTHER" id="PTHR42748">
    <property type="entry name" value="NITROGEN METABOLITE REPRESSION PROTEIN NMRA FAMILY MEMBER"/>
    <property type="match status" value="1"/>
</dbReference>
<accession>A0ABR3TI52</accession>
<proteinExistence type="inferred from homology"/>
<dbReference type="Proteomes" id="UP001521184">
    <property type="component" value="Unassembled WGS sequence"/>
</dbReference>
<dbReference type="InterPro" id="IPR008030">
    <property type="entry name" value="NmrA-like"/>
</dbReference>
<dbReference type="InterPro" id="IPR036291">
    <property type="entry name" value="NAD(P)-bd_dom_sf"/>
</dbReference>
<dbReference type="PANTHER" id="PTHR42748:SF31">
    <property type="entry name" value="NMRA-LIKE DOMAIN-CONTAINING PROTEIN-RELATED"/>
    <property type="match status" value="1"/>
</dbReference>
<evidence type="ECO:0000256" key="2">
    <source>
        <dbReference type="ARBA" id="ARBA00022857"/>
    </source>
</evidence>
<comment type="caution">
    <text evidence="4">The sequence shown here is derived from an EMBL/GenBank/DDBJ whole genome shotgun (WGS) entry which is preliminary data.</text>
</comment>
<keyword evidence="5" id="KW-1185">Reference proteome</keyword>
<dbReference type="Pfam" id="PF05368">
    <property type="entry name" value="NmrA"/>
    <property type="match status" value="1"/>
</dbReference>
<evidence type="ECO:0000313" key="5">
    <source>
        <dbReference type="Proteomes" id="UP001521184"/>
    </source>
</evidence>
<organism evidence="4 5">
    <name type="scientific">Diplodia intermedia</name>
    <dbReference type="NCBI Taxonomy" id="856260"/>
    <lineage>
        <taxon>Eukaryota</taxon>
        <taxon>Fungi</taxon>
        <taxon>Dikarya</taxon>
        <taxon>Ascomycota</taxon>
        <taxon>Pezizomycotina</taxon>
        <taxon>Dothideomycetes</taxon>
        <taxon>Dothideomycetes incertae sedis</taxon>
        <taxon>Botryosphaeriales</taxon>
        <taxon>Botryosphaeriaceae</taxon>
        <taxon>Diplodia</taxon>
    </lineage>
</organism>
<dbReference type="SUPFAM" id="SSF51735">
    <property type="entry name" value="NAD(P)-binding Rossmann-fold domains"/>
    <property type="match status" value="1"/>
</dbReference>